<evidence type="ECO:0000313" key="2">
    <source>
        <dbReference type="Proteomes" id="UP000805649"/>
    </source>
</evidence>
<proteinExistence type="predicted"/>
<comment type="caution">
    <text evidence="1">The sequence shown here is derived from an EMBL/GenBank/DDBJ whole genome shotgun (WGS) entry which is preliminary data.</text>
</comment>
<protein>
    <submittedName>
        <fullName evidence="1">Uncharacterized protein</fullName>
    </submittedName>
</protein>
<organism evidence="1 2">
    <name type="scientific">Colletotrichum truncatum</name>
    <name type="common">Anthracnose fungus</name>
    <name type="synonym">Colletotrichum capsici</name>
    <dbReference type="NCBI Taxonomy" id="5467"/>
    <lineage>
        <taxon>Eukaryota</taxon>
        <taxon>Fungi</taxon>
        <taxon>Dikarya</taxon>
        <taxon>Ascomycota</taxon>
        <taxon>Pezizomycotina</taxon>
        <taxon>Sordariomycetes</taxon>
        <taxon>Hypocreomycetidae</taxon>
        <taxon>Glomerellales</taxon>
        <taxon>Glomerellaceae</taxon>
        <taxon>Colletotrichum</taxon>
        <taxon>Colletotrichum truncatum species complex</taxon>
    </lineage>
</organism>
<dbReference type="Proteomes" id="UP000805649">
    <property type="component" value="Unassembled WGS sequence"/>
</dbReference>
<accession>A0ACC3ZCI9</accession>
<evidence type="ECO:0000313" key="1">
    <source>
        <dbReference type="EMBL" id="KAL0941840.1"/>
    </source>
</evidence>
<keyword evidence="2" id="KW-1185">Reference proteome</keyword>
<name>A0ACC3ZCI9_COLTU</name>
<dbReference type="EMBL" id="VUJX02000002">
    <property type="protein sequence ID" value="KAL0941840.1"/>
    <property type="molecule type" value="Genomic_DNA"/>
</dbReference>
<gene>
    <name evidence="1" type="ORF">CTRU02_204603</name>
</gene>
<sequence length="22" mass="2333">MLVGFKGHGHGYLQTLLSVSTS</sequence>
<reference evidence="1 2" key="1">
    <citation type="journal article" date="2020" name="Phytopathology">
        <title>Genome Sequence Resources of Colletotrichum truncatum, C. plurivorum, C. musicola, and C. sojae: Four Species Pathogenic to Soybean (Glycine max).</title>
        <authorList>
            <person name="Rogerio F."/>
            <person name="Boufleur T.R."/>
            <person name="Ciampi-Guillardi M."/>
            <person name="Sukno S.A."/>
            <person name="Thon M.R."/>
            <person name="Massola Junior N.S."/>
            <person name="Baroncelli R."/>
        </authorList>
    </citation>
    <scope>NUCLEOTIDE SEQUENCE [LARGE SCALE GENOMIC DNA]</scope>
    <source>
        <strain evidence="1 2">CMES1059</strain>
    </source>
</reference>